<proteinExistence type="predicted"/>
<keyword evidence="1" id="KW-0378">Hydrolase</keyword>
<evidence type="ECO:0000313" key="2">
    <source>
        <dbReference type="Proteomes" id="UP001164187"/>
    </source>
</evidence>
<evidence type="ECO:0000313" key="1">
    <source>
        <dbReference type="EMBL" id="WAW15554.1"/>
    </source>
</evidence>
<dbReference type="Gene3D" id="3.40.50.1000">
    <property type="entry name" value="HAD superfamily/HAD-like"/>
    <property type="match status" value="1"/>
</dbReference>
<dbReference type="InterPro" id="IPR006379">
    <property type="entry name" value="HAD-SF_hydro_IIB"/>
</dbReference>
<dbReference type="CDD" id="cd07518">
    <property type="entry name" value="HAD_YbiV-Like"/>
    <property type="match status" value="1"/>
</dbReference>
<dbReference type="EMBL" id="CP114052">
    <property type="protein sequence ID" value="WAW15554.1"/>
    <property type="molecule type" value="Genomic_DNA"/>
</dbReference>
<keyword evidence="2" id="KW-1185">Reference proteome</keyword>
<dbReference type="Proteomes" id="UP001164187">
    <property type="component" value="Chromosome"/>
</dbReference>
<dbReference type="PROSITE" id="PS01229">
    <property type="entry name" value="COF_2"/>
    <property type="match status" value="1"/>
</dbReference>
<name>A0ABY7JSW3_9FIRM</name>
<reference evidence="1" key="1">
    <citation type="submission" date="2022-12" db="EMBL/GenBank/DDBJ databases">
        <title>Peptostreptococcus.</title>
        <authorList>
            <person name="Lee S.H."/>
        </authorList>
    </citation>
    <scope>NUCLEOTIDE SEQUENCE</scope>
    <source>
        <strain evidence="1">CBA3647</strain>
    </source>
</reference>
<dbReference type="InterPro" id="IPR000150">
    <property type="entry name" value="Cof"/>
</dbReference>
<dbReference type="SUPFAM" id="SSF56784">
    <property type="entry name" value="HAD-like"/>
    <property type="match status" value="1"/>
</dbReference>
<dbReference type="InterPro" id="IPR036412">
    <property type="entry name" value="HAD-like_sf"/>
</dbReference>
<sequence>MIKLVVVDMDGTFLDDKKQKSPEYVKVIKELSKKGVQFCVASGRQMGSIKREFKGIEDYVIFIAENGSVVEFDNEIILHQPIDNKVRHEIIKKLKKDYSDKKLVYCTKDMSYIDDYDEESKKNAQTYFPVHTVVDNFEQVEDDPVKISIYSRNGYDEDCAEIEKIFSDRVKLCASGFEWIDIIRKDASKGNALKLIQKKLNVSTEETMAFGDQMNDIEMIENAKYSYAMENAVEAIKEKANFIAPSNNDFGVIQVLKKEFNIK</sequence>
<dbReference type="InterPro" id="IPR023214">
    <property type="entry name" value="HAD_sf"/>
</dbReference>
<dbReference type="SFLD" id="SFLDG01140">
    <property type="entry name" value="C2.B:_Phosphomannomutase_and_P"/>
    <property type="match status" value="1"/>
</dbReference>
<dbReference type="PANTHER" id="PTHR10000:SF53">
    <property type="entry name" value="5-AMINO-6-(5-PHOSPHO-D-RIBITYLAMINO)URACIL PHOSPHATASE YBJI-RELATED"/>
    <property type="match status" value="1"/>
</dbReference>
<dbReference type="GO" id="GO:0016787">
    <property type="term" value="F:hydrolase activity"/>
    <property type="evidence" value="ECO:0007669"/>
    <property type="project" value="UniProtKB-KW"/>
</dbReference>
<dbReference type="SFLD" id="SFLDG01144">
    <property type="entry name" value="C2.B.4:_PGP_Like"/>
    <property type="match status" value="1"/>
</dbReference>
<dbReference type="SFLD" id="SFLDS00003">
    <property type="entry name" value="Haloacid_Dehalogenase"/>
    <property type="match status" value="1"/>
</dbReference>
<gene>
    <name evidence="1" type="ORF">O0R46_03675</name>
</gene>
<dbReference type="Pfam" id="PF08282">
    <property type="entry name" value="Hydrolase_3"/>
    <property type="match status" value="1"/>
</dbReference>
<organism evidence="1 2">
    <name type="scientific">Peptostreptococcus equinus</name>
    <dbReference type="NCBI Taxonomy" id="3003601"/>
    <lineage>
        <taxon>Bacteria</taxon>
        <taxon>Bacillati</taxon>
        <taxon>Bacillota</taxon>
        <taxon>Clostridia</taxon>
        <taxon>Peptostreptococcales</taxon>
        <taxon>Peptostreptococcaceae</taxon>
        <taxon>Peptostreptococcus</taxon>
    </lineage>
</organism>
<accession>A0ABY7JSW3</accession>
<dbReference type="Gene3D" id="3.30.1240.10">
    <property type="match status" value="1"/>
</dbReference>
<protein>
    <submittedName>
        <fullName evidence="1">HAD family hydrolase</fullName>
    </submittedName>
</protein>
<dbReference type="NCBIfam" id="TIGR01484">
    <property type="entry name" value="HAD-SF-IIB"/>
    <property type="match status" value="1"/>
</dbReference>
<dbReference type="PANTHER" id="PTHR10000">
    <property type="entry name" value="PHOSPHOSERINE PHOSPHATASE"/>
    <property type="match status" value="1"/>
</dbReference>
<dbReference type="NCBIfam" id="TIGR00099">
    <property type="entry name" value="Cof-subfamily"/>
    <property type="match status" value="1"/>
</dbReference>
<dbReference type="RefSeq" id="WP_269312228.1">
    <property type="nucleotide sequence ID" value="NZ_CP114052.1"/>
</dbReference>